<gene>
    <name evidence="3" type="ORF">AMQ74_01418</name>
</gene>
<feature type="transmembrane region" description="Helical" evidence="2">
    <location>
        <begin position="6"/>
        <end position="23"/>
    </location>
</feature>
<evidence type="ECO:0000313" key="4">
    <source>
        <dbReference type="Proteomes" id="UP000075578"/>
    </source>
</evidence>
<name>A0A150IWY0_9EURY</name>
<dbReference type="Proteomes" id="UP000075578">
    <property type="component" value="Unassembled WGS sequence"/>
</dbReference>
<evidence type="ECO:0000313" key="3">
    <source>
        <dbReference type="EMBL" id="KYC49501.1"/>
    </source>
</evidence>
<evidence type="ECO:0000256" key="2">
    <source>
        <dbReference type="SAM" id="Phobius"/>
    </source>
</evidence>
<accession>A0A150IWY0</accession>
<sequence length="74" mass="8363">MDDEDKIVLAGIGALGAVAYIAIKELQERNELENGEKGPTKQKDTEELFPKIKVERETPIYKNIAKFIKDKTTK</sequence>
<feature type="region of interest" description="Disordered" evidence="1">
    <location>
        <begin position="29"/>
        <end position="49"/>
    </location>
</feature>
<proteinExistence type="predicted"/>
<reference evidence="3 4" key="1">
    <citation type="journal article" date="2016" name="ISME J.">
        <title>Chasing the elusive Euryarchaeota class WSA2: genomes reveal a uniquely fastidious methyl-reducing methanogen.</title>
        <authorList>
            <person name="Nobu M.K."/>
            <person name="Narihiro T."/>
            <person name="Kuroda K."/>
            <person name="Mei R."/>
            <person name="Liu W.T."/>
        </authorList>
    </citation>
    <scope>NUCLEOTIDE SEQUENCE [LARGE SCALE GENOMIC DNA]</scope>
    <source>
        <strain evidence="3">U1lsi0528_Bin089</strain>
    </source>
</reference>
<keyword evidence="2" id="KW-0472">Membrane</keyword>
<keyword evidence="2" id="KW-1133">Transmembrane helix</keyword>
<evidence type="ECO:0000256" key="1">
    <source>
        <dbReference type="SAM" id="MobiDB-lite"/>
    </source>
</evidence>
<protein>
    <submittedName>
        <fullName evidence="3">Uncharacterized protein</fullName>
    </submittedName>
</protein>
<keyword evidence="2" id="KW-0812">Transmembrane</keyword>
<dbReference type="EMBL" id="LNGD01000102">
    <property type="protein sequence ID" value="KYC49501.1"/>
    <property type="molecule type" value="Genomic_DNA"/>
</dbReference>
<dbReference type="AlphaFoldDB" id="A0A150IWY0"/>
<organism evidence="3 4">
    <name type="scientific">Candidatus Methanofastidiosum methylothiophilum</name>
    <dbReference type="NCBI Taxonomy" id="1705564"/>
    <lineage>
        <taxon>Archaea</taxon>
        <taxon>Methanobacteriati</taxon>
        <taxon>Methanobacteriota</taxon>
        <taxon>Stenosarchaea group</taxon>
        <taxon>Candidatus Methanofastidiosia</taxon>
        <taxon>Candidatus Methanofastidiosales</taxon>
        <taxon>Candidatus Methanofastidiosaceae</taxon>
        <taxon>Candidatus Methanofastidiosum</taxon>
    </lineage>
</organism>
<comment type="caution">
    <text evidence="3">The sequence shown here is derived from an EMBL/GenBank/DDBJ whole genome shotgun (WGS) entry which is preliminary data.</text>
</comment>